<organism evidence="2 3">
    <name type="scientific">Cryptococcus depauperatus CBS 7841</name>
    <dbReference type="NCBI Taxonomy" id="1295531"/>
    <lineage>
        <taxon>Eukaryota</taxon>
        <taxon>Fungi</taxon>
        <taxon>Dikarya</taxon>
        <taxon>Basidiomycota</taxon>
        <taxon>Agaricomycotina</taxon>
        <taxon>Tremellomycetes</taxon>
        <taxon>Tremellales</taxon>
        <taxon>Cryptococcaceae</taxon>
        <taxon>Cryptococcus</taxon>
    </lineage>
</organism>
<dbReference type="RefSeq" id="XP_066066824.1">
    <property type="nucleotide sequence ID" value="XM_066210727.1"/>
</dbReference>
<evidence type="ECO:0000313" key="2">
    <source>
        <dbReference type="EMBL" id="WVN86124.1"/>
    </source>
</evidence>
<reference evidence="2" key="3">
    <citation type="submission" date="2024-01" db="EMBL/GenBank/DDBJ databases">
        <authorList>
            <person name="Coelho M.A."/>
            <person name="David-Palma M."/>
            <person name="Shea T."/>
            <person name="Sun S."/>
            <person name="Cuomo C.A."/>
            <person name="Heitman J."/>
        </authorList>
    </citation>
    <scope>NUCLEOTIDE SEQUENCE</scope>
    <source>
        <strain evidence="2">CBS 7841</strain>
    </source>
</reference>
<protein>
    <submittedName>
        <fullName evidence="2">Uncharacterized protein</fullName>
    </submittedName>
</protein>
<keyword evidence="1" id="KW-0732">Signal</keyword>
<name>A0AAJ8JPN7_9TREE</name>
<sequence>MLALLPLITLIACTFALPTPQNGPSNAIVAPHRARNGFLMGSTTTLSKKRDHNSAIIYIQVPPHTSMLFNPKEEGTPQVGPASIGVQINKGDSADYEWRIKEKAIKTDGEDVDVWSLQCNLTFDGSVSSNPIYAFILSALEPFVSGDLYKDAVFKCGEAKCLDDNKCQGQPKPSFDTRLSRLIGELKF</sequence>
<feature type="chain" id="PRO_5042547430" evidence="1">
    <location>
        <begin position="17"/>
        <end position="188"/>
    </location>
</feature>
<evidence type="ECO:0000256" key="1">
    <source>
        <dbReference type="SAM" id="SignalP"/>
    </source>
</evidence>
<evidence type="ECO:0000313" key="3">
    <source>
        <dbReference type="Proteomes" id="UP000094043"/>
    </source>
</evidence>
<keyword evidence="3" id="KW-1185">Reference proteome</keyword>
<reference evidence="2" key="1">
    <citation type="submission" date="2016-06" db="EMBL/GenBank/DDBJ databases">
        <authorList>
            <person name="Cuomo C."/>
            <person name="Litvintseva A."/>
            <person name="Heitman J."/>
            <person name="Chen Y."/>
            <person name="Sun S."/>
            <person name="Springer D."/>
            <person name="Dromer F."/>
            <person name="Young S."/>
            <person name="Zeng Q."/>
            <person name="Chapman S."/>
            <person name="Gujja S."/>
            <person name="Saif S."/>
            <person name="Birren B."/>
        </authorList>
    </citation>
    <scope>NUCLEOTIDE SEQUENCE</scope>
    <source>
        <strain evidence="2">CBS 7841</strain>
    </source>
</reference>
<dbReference type="GeneID" id="91085498"/>
<reference evidence="2" key="2">
    <citation type="journal article" date="2022" name="Elife">
        <title>Obligate sexual reproduction of a homothallic fungus closely related to the Cryptococcus pathogenic species complex.</title>
        <authorList>
            <person name="Passer A.R."/>
            <person name="Clancey S.A."/>
            <person name="Shea T."/>
            <person name="David-Palma M."/>
            <person name="Averette A.F."/>
            <person name="Boekhout T."/>
            <person name="Porcel B.M."/>
            <person name="Nowrousian M."/>
            <person name="Cuomo C.A."/>
            <person name="Sun S."/>
            <person name="Heitman J."/>
            <person name="Coelho M.A."/>
        </authorList>
    </citation>
    <scope>NUCLEOTIDE SEQUENCE</scope>
    <source>
        <strain evidence="2">CBS 7841</strain>
    </source>
</reference>
<dbReference type="KEGG" id="cdep:91085498"/>
<proteinExistence type="predicted"/>
<feature type="signal peptide" evidence="1">
    <location>
        <begin position="1"/>
        <end position="16"/>
    </location>
</feature>
<accession>A0AAJ8JPN7</accession>
<dbReference type="Proteomes" id="UP000094043">
    <property type="component" value="Chromosome 2"/>
</dbReference>
<dbReference type="EMBL" id="CP143785">
    <property type="protein sequence ID" value="WVN86124.1"/>
    <property type="molecule type" value="Genomic_DNA"/>
</dbReference>
<gene>
    <name evidence="2" type="ORF">L203_101285</name>
</gene>
<dbReference type="AlphaFoldDB" id="A0AAJ8JPN7"/>